<accession>A0A6C7EAY7</accession>
<gene>
    <name evidence="8" type="ORF">YM304_32360</name>
</gene>
<dbReference type="RefSeq" id="WP_015442797.1">
    <property type="nucleotide sequence ID" value="NC_020520.1"/>
</dbReference>
<evidence type="ECO:0000259" key="7">
    <source>
        <dbReference type="Pfam" id="PF04545"/>
    </source>
</evidence>
<dbReference type="PANTHER" id="PTHR30385">
    <property type="entry name" value="SIGMA FACTOR F FLAGELLAR"/>
    <property type="match status" value="1"/>
</dbReference>
<dbReference type="CDD" id="cd06171">
    <property type="entry name" value="Sigma70_r4"/>
    <property type="match status" value="1"/>
</dbReference>
<dbReference type="InterPro" id="IPR000943">
    <property type="entry name" value="RNA_pol_sigma70"/>
</dbReference>
<evidence type="ECO:0000259" key="5">
    <source>
        <dbReference type="Pfam" id="PF04539"/>
    </source>
</evidence>
<dbReference type="OrthoDB" id="9804285at2"/>
<dbReference type="Pfam" id="PF04542">
    <property type="entry name" value="Sigma70_r2"/>
    <property type="match status" value="1"/>
</dbReference>
<dbReference type="EMBL" id="AP012057">
    <property type="protein sequence ID" value="BAN03550.1"/>
    <property type="molecule type" value="Genomic_DNA"/>
</dbReference>
<evidence type="ECO:0000256" key="2">
    <source>
        <dbReference type="ARBA" id="ARBA00023082"/>
    </source>
</evidence>
<dbReference type="SUPFAM" id="SSF88659">
    <property type="entry name" value="Sigma3 and sigma4 domains of RNA polymerase sigma factors"/>
    <property type="match status" value="2"/>
</dbReference>
<dbReference type="Gene3D" id="1.10.10.10">
    <property type="entry name" value="Winged helix-like DNA-binding domain superfamily/Winged helix DNA-binding domain"/>
    <property type="match status" value="2"/>
</dbReference>
<evidence type="ECO:0000256" key="1">
    <source>
        <dbReference type="ARBA" id="ARBA00023015"/>
    </source>
</evidence>
<evidence type="ECO:0000313" key="9">
    <source>
        <dbReference type="Proteomes" id="UP000011863"/>
    </source>
</evidence>
<keyword evidence="3" id="KW-0238">DNA-binding</keyword>
<dbReference type="InterPro" id="IPR036388">
    <property type="entry name" value="WH-like_DNA-bd_sf"/>
</dbReference>
<keyword evidence="9" id="KW-1185">Reference proteome</keyword>
<dbReference type="Gene3D" id="1.10.1740.10">
    <property type="match status" value="1"/>
</dbReference>
<proteinExistence type="predicted"/>
<dbReference type="InterPro" id="IPR014284">
    <property type="entry name" value="RNA_pol_sigma-70_dom"/>
</dbReference>
<dbReference type="InterPro" id="IPR007624">
    <property type="entry name" value="RNA_pol_sigma70_r3"/>
</dbReference>
<evidence type="ECO:0000313" key="8">
    <source>
        <dbReference type="EMBL" id="BAN03550.1"/>
    </source>
</evidence>
<dbReference type="NCBIfam" id="TIGR02937">
    <property type="entry name" value="sigma70-ECF"/>
    <property type="match status" value="1"/>
</dbReference>
<dbReference type="PRINTS" id="PR00046">
    <property type="entry name" value="SIGMA70FCT"/>
</dbReference>
<dbReference type="GO" id="GO:0003677">
    <property type="term" value="F:DNA binding"/>
    <property type="evidence" value="ECO:0007669"/>
    <property type="project" value="UniProtKB-KW"/>
</dbReference>
<feature type="domain" description="RNA polymerase sigma-70 region 3" evidence="5">
    <location>
        <begin position="109"/>
        <end position="148"/>
    </location>
</feature>
<feature type="domain" description="RNA polymerase sigma-70 region 4" evidence="7">
    <location>
        <begin position="178"/>
        <end position="225"/>
    </location>
</feature>
<keyword evidence="1" id="KW-0805">Transcription regulation</keyword>
<keyword evidence="4" id="KW-0804">Transcription</keyword>
<name>A0A6C7EAY7_ILUCY</name>
<dbReference type="InterPro" id="IPR007627">
    <property type="entry name" value="RNA_pol_sigma70_r2"/>
</dbReference>
<dbReference type="SUPFAM" id="SSF88946">
    <property type="entry name" value="Sigma2 domain of RNA polymerase sigma factors"/>
    <property type="match status" value="1"/>
</dbReference>
<dbReference type="InterPro" id="IPR013325">
    <property type="entry name" value="RNA_pol_sigma_r2"/>
</dbReference>
<evidence type="ECO:0000256" key="4">
    <source>
        <dbReference type="ARBA" id="ARBA00023163"/>
    </source>
</evidence>
<evidence type="ECO:0000259" key="6">
    <source>
        <dbReference type="Pfam" id="PF04542"/>
    </source>
</evidence>
<dbReference type="Proteomes" id="UP000011863">
    <property type="component" value="Chromosome"/>
</dbReference>
<dbReference type="InterPro" id="IPR013324">
    <property type="entry name" value="RNA_pol_sigma_r3/r4-like"/>
</dbReference>
<dbReference type="KEGG" id="aym:YM304_32360"/>
<dbReference type="InterPro" id="IPR007630">
    <property type="entry name" value="RNA_pol_sigma70_r4"/>
</dbReference>
<evidence type="ECO:0000256" key="3">
    <source>
        <dbReference type="ARBA" id="ARBA00023125"/>
    </source>
</evidence>
<dbReference type="GO" id="GO:0006352">
    <property type="term" value="P:DNA-templated transcription initiation"/>
    <property type="evidence" value="ECO:0007669"/>
    <property type="project" value="InterPro"/>
</dbReference>
<dbReference type="Pfam" id="PF04539">
    <property type="entry name" value="Sigma70_r3"/>
    <property type="match status" value="1"/>
</dbReference>
<reference evidence="8 9" key="1">
    <citation type="journal article" date="2013" name="Int. J. Syst. Evol. Microbiol.">
        <title>Ilumatobacter nonamiense sp. nov. and Ilumatobacter coccineum sp. nov., isolated from seashore sand.</title>
        <authorList>
            <person name="Matsumoto A."/>
            <person name="Kasai H."/>
            <person name="Matsuo Y."/>
            <person name="Shizuri Y."/>
            <person name="Ichikawa N."/>
            <person name="Fujita N."/>
            <person name="Omura S."/>
            <person name="Takahashi Y."/>
        </authorList>
    </citation>
    <scope>NUCLEOTIDE SEQUENCE [LARGE SCALE GENOMIC DNA]</scope>
    <source>
        <strain evidence="9">NBRC 103263 / KCTC 29153 / YM16-304</strain>
    </source>
</reference>
<keyword evidence="2" id="KW-0731">Sigma factor</keyword>
<organism evidence="8 9">
    <name type="scientific">Ilumatobacter coccineus (strain NBRC 103263 / KCTC 29153 / YM16-304)</name>
    <dbReference type="NCBI Taxonomy" id="1313172"/>
    <lineage>
        <taxon>Bacteria</taxon>
        <taxon>Bacillati</taxon>
        <taxon>Actinomycetota</taxon>
        <taxon>Acidimicrobiia</taxon>
        <taxon>Acidimicrobiales</taxon>
        <taxon>Ilumatobacteraceae</taxon>
        <taxon>Ilumatobacter</taxon>
    </lineage>
</organism>
<feature type="domain" description="RNA polymerase sigma-70 region 2" evidence="6">
    <location>
        <begin position="26"/>
        <end position="94"/>
    </location>
</feature>
<sequence length="235" mass="26153">MSGIDTVVIDDSDAAEPAGSDAENELFERHLDLADRLARRFSFGAVVDDDLRQVARLGLLFACRRYDPERGAFIRFAVVTINGELKKHLRTHGWGVRVPRSLQEDSITVAAASERLTSRNGRSPTVGDVADETGFDRERVMEAVRAREARFPSSVEHASIDVSDPADAMDAALLSHSLSTLNDEQRALIEYRYRDGLTQAEIGRLIGISQPQVHRRIAEALERLRGELEEQEDVS</sequence>
<dbReference type="PANTHER" id="PTHR30385:SF4">
    <property type="entry name" value="RNA POLYMERASE SIGMA-E FACTOR"/>
    <property type="match status" value="1"/>
</dbReference>
<protein>
    <submittedName>
        <fullName evidence="8">Putative RNA polymerase sigma factor</fullName>
    </submittedName>
</protein>
<dbReference type="GO" id="GO:0016987">
    <property type="term" value="F:sigma factor activity"/>
    <property type="evidence" value="ECO:0007669"/>
    <property type="project" value="UniProtKB-KW"/>
</dbReference>
<dbReference type="AlphaFoldDB" id="A0A6C7EAY7"/>
<dbReference type="Pfam" id="PF04545">
    <property type="entry name" value="Sigma70_r4"/>
    <property type="match status" value="1"/>
</dbReference>